<proteinExistence type="predicted"/>
<dbReference type="FunFam" id="2.60.120.430:FF:000001">
    <property type="entry name" value="Receptor-like protein kinase FERONIA"/>
    <property type="match status" value="1"/>
</dbReference>
<evidence type="ECO:0000256" key="4">
    <source>
        <dbReference type="ARBA" id="ARBA00022692"/>
    </source>
</evidence>
<keyword evidence="7" id="KW-0418">Kinase</keyword>
<evidence type="ECO:0000256" key="2">
    <source>
        <dbReference type="ARBA" id="ARBA00022527"/>
    </source>
</evidence>
<feature type="domain" description="Protein kinase" evidence="15">
    <location>
        <begin position="616"/>
        <end position="890"/>
    </location>
</feature>
<dbReference type="PANTHER" id="PTHR47989:SF62">
    <property type="entry name" value="OS05G0423500 PROTEIN"/>
    <property type="match status" value="1"/>
</dbReference>
<dbReference type="InterPro" id="IPR000719">
    <property type="entry name" value="Prot_kinase_dom"/>
</dbReference>
<dbReference type="Gene3D" id="2.60.120.430">
    <property type="entry name" value="Galactose-binding lectin"/>
    <property type="match status" value="2"/>
</dbReference>
<feature type="region of interest" description="Disordered" evidence="13">
    <location>
        <begin position="910"/>
        <end position="933"/>
    </location>
</feature>
<dbReference type="EMBL" id="OZ075125">
    <property type="protein sequence ID" value="CAL4936082.1"/>
    <property type="molecule type" value="Genomic_DNA"/>
</dbReference>
<keyword evidence="6 12" id="KW-0547">Nucleotide-binding</keyword>
<evidence type="ECO:0000256" key="6">
    <source>
        <dbReference type="ARBA" id="ARBA00022741"/>
    </source>
</evidence>
<feature type="binding site" evidence="12">
    <location>
        <position position="644"/>
    </location>
    <ligand>
        <name>ATP</name>
        <dbReference type="ChEBI" id="CHEBI:30616"/>
    </ligand>
</feature>
<reference evidence="16 17" key="2">
    <citation type="submission" date="2024-10" db="EMBL/GenBank/DDBJ databases">
        <authorList>
            <person name="Ryan C."/>
        </authorList>
    </citation>
    <scope>NUCLEOTIDE SEQUENCE [LARGE SCALE GENOMIC DNA]</scope>
</reference>
<protein>
    <recommendedName>
        <fullName evidence="15">Protein kinase domain-containing protein</fullName>
    </recommendedName>
</protein>
<dbReference type="PROSITE" id="PS50011">
    <property type="entry name" value="PROTEIN_KINASE_DOM"/>
    <property type="match status" value="1"/>
</dbReference>
<keyword evidence="8 12" id="KW-0067">ATP-binding</keyword>
<accession>A0ABC8Y3K9</accession>
<evidence type="ECO:0000259" key="15">
    <source>
        <dbReference type="PROSITE" id="PS50011"/>
    </source>
</evidence>
<dbReference type="Proteomes" id="UP001497457">
    <property type="component" value="Chromosome 15b"/>
</dbReference>
<evidence type="ECO:0000313" key="17">
    <source>
        <dbReference type="Proteomes" id="UP001497457"/>
    </source>
</evidence>
<keyword evidence="17" id="KW-1185">Reference proteome</keyword>
<evidence type="ECO:0000256" key="10">
    <source>
        <dbReference type="ARBA" id="ARBA00023136"/>
    </source>
</evidence>
<keyword evidence="5" id="KW-0732">Signal</keyword>
<dbReference type="GO" id="GO:0005524">
    <property type="term" value="F:ATP binding"/>
    <property type="evidence" value="ECO:0007669"/>
    <property type="project" value="UniProtKB-UniRule"/>
</dbReference>
<evidence type="ECO:0000256" key="7">
    <source>
        <dbReference type="ARBA" id="ARBA00022777"/>
    </source>
</evidence>
<gene>
    <name evidence="16" type="ORF">URODEC1_LOCUS29698</name>
</gene>
<dbReference type="FunFam" id="2.60.120.430:FF:000005">
    <property type="entry name" value="Putative receptor-like protein kinase"/>
    <property type="match status" value="1"/>
</dbReference>
<evidence type="ECO:0000256" key="9">
    <source>
        <dbReference type="ARBA" id="ARBA00022989"/>
    </source>
</evidence>
<evidence type="ECO:0000256" key="5">
    <source>
        <dbReference type="ARBA" id="ARBA00022729"/>
    </source>
</evidence>
<keyword evidence="3" id="KW-0808">Transferase</keyword>
<dbReference type="InterPro" id="IPR011009">
    <property type="entry name" value="Kinase-like_dom_sf"/>
</dbReference>
<dbReference type="FunFam" id="1.10.510.10:FF:000058">
    <property type="entry name" value="Receptor-like protein kinase FERONIA"/>
    <property type="match status" value="1"/>
</dbReference>
<keyword evidence="2" id="KW-0723">Serine/threonine-protein kinase</keyword>
<evidence type="ECO:0000313" key="16">
    <source>
        <dbReference type="EMBL" id="CAL4936082.1"/>
    </source>
</evidence>
<evidence type="ECO:0000256" key="11">
    <source>
        <dbReference type="ARBA" id="ARBA00023180"/>
    </source>
</evidence>
<evidence type="ECO:0000256" key="1">
    <source>
        <dbReference type="ARBA" id="ARBA00004167"/>
    </source>
</evidence>
<dbReference type="PROSITE" id="PS00107">
    <property type="entry name" value="PROTEIN_KINASE_ATP"/>
    <property type="match status" value="1"/>
</dbReference>
<dbReference type="GO" id="GO:0004674">
    <property type="term" value="F:protein serine/threonine kinase activity"/>
    <property type="evidence" value="ECO:0007669"/>
    <property type="project" value="UniProtKB-KW"/>
</dbReference>
<evidence type="ECO:0000256" key="14">
    <source>
        <dbReference type="SAM" id="Phobius"/>
    </source>
</evidence>
<evidence type="ECO:0000256" key="13">
    <source>
        <dbReference type="SAM" id="MobiDB-lite"/>
    </source>
</evidence>
<dbReference type="Gene3D" id="1.10.510.10">
    <property type="entry name" value="Transferase(Phosphotransferase) domain 1"/>
    <property type="match status" value="1"/>
</dbReference>
<dbReference type="SMART" id="SM00220">
    <property type="entry name" value="S_TKc"/>
    <property type="match status" value="1"/>
</dbReference>
<dbReference type="FunFam" id="3.30.200.20:FF:000039">
    <property type="entry name" value="receptor-like protein kinase FERONIA"/>
    <property type="match status" value="1"/>
</dbReference>
<dbReference type="InterPro" id="IPR017441">
    <property type="entry name" value="Protein_kinase_ATP_BS"/>
</dbReference>
<dbReference type="Gene3D" id="3.30.200.20">
    <property type="entry name" value="Phosphorylase Kinase, domain 1"/>
    <property type="match status" value="1"/>
</dbReference>
<dbReference type="PROSITE" id="PS00108">
    <property type="entry name" value="PROTEIN_KINASE_ST"/>
    <property type="match status" value="1"/>
</dbReference>
<dbReference type="Pfam" id="PF12819">
    <property type="entry name" value="Malectin_like"/>
    <property type="match status" value="1"/>
</dbReference>
<keyword evidence="11" id="KW-0325">Glycoprotein</keyword>
<dbReference type="InterPro" id="IPR024788">
    <property type="entry name" value="Malectin-like_Carb-bd_dom"/>
</dbReference>
<evidence type="ECO:0000256" key="12">
    <source>
        <dbReference type="PROSITE-ProRule" id="PRU10141"/>
    </source>
</evidence>
<dbReference type="AlphaFoldDB" id="A0ABC8Y3K9"/>
<organism evidence="16 17">
    <name type="scientific">Urochloa decumbens</name>
    <dbReference type="NCBI Taxonomy" id="240449"/>
    <lineage>
        <taxon>Eukaryota</taxon>
        <taxon>Viridiplantae</taxon>
        <taxon>Streptophyta</taxon>
        <taxon>Embryophyta</taxon>
        <taxon>Tracheophyta</taxon>
        <taxon>Spermatophyta</taxon>
        <taxon>Magnoliopsida</taxon>
        <taxon>Liliopsida</taxon>
        <taxon>Poales</taxon>
        <taxon>Poaceae</taxon>
        <taxon>PACMAD clade</taxon>
        <taxon>Panicoideae</taxon>
        <taxon>Panicodae</taxon>
        <taxon>Paniceae</taxon>
        <taxon>Melinidinae</taxon>
        <taxon>Urochloa</taxon>
    </lineage>
</organism>
<reference evidence="17" key="1">
    <citation type="submission" date="2024-06" db="EMBL/GenBank/DDBJ databases">
        <authorList>
            <person name="Ryan C."/>
        </authorList>
    </citation>
    <scope>NUCLEOTIDE SEQUENCE [LARGE SCALE GENOMIC DNA]</scope>
</reference>
<sequence>MVFCSQTDLIWTCTQPIPYISVINQSIPSKSQPKTPFIPEPIPSKSQPKTPFIPEPIPSFNPEITSLPHEKPPKDFCYMLVLLTPTSTKMARSNRNMLEWKRVPMFIIISILAITSITSTDAIASQKDSFVPQDNYLISCGVSASVQLDDGRTFRSDPESSSFLSTPVDIKITTNSHPAAASPLSPLFLSARVFSDVSTYSFFVSQPGRHWIRLYFLPITDKQYNLTTATFSVFTDNMVLLHDFSFIANPPNPVIREYIVATQGDNLKIIFTPKKDSIAFINAIEVVSAPPSLIPNTTNSLPPQEQIDISNNALQVVYRLNMGGALVTGFNDTLGRTWLPDAPFLKLEAAAKAAWVPPRIIKYPDDKTVTPLIAPAFVYSTAQQTASTNTSQARFNITWEMEAEPGFKYLIRLHFCDIISKALNSLYFNVYINGMMGVSNLDLSSLTMGLAVAYYQDFTVDSSSIINSTLLVQVGPSTADSSNTDAILNGLEVMKISNQANSLDGLFSPKTSSQLGKRMLTGIGLALAVIAAALAMVICCMRNRRPEWQKTNSFHSWFLPLNSSQSSFMSSCSRLSRNRFGSTRTKSGFSSIFASSAYGLGRYFTFAEIQKATKNFEENDVIGVGGFGKVYLGVLEDGTKLAIKRGNPSSDQGMNEFLTEIQMLSKLRHRHLVSLIGCCDENNEMILVYEFMSNGPLRDHLYGGTNLKPLSWKQRLEISIGAAKGLHYLHTGAAQGIIHRDVKTTNILLDENFVAKVADFGLSKAAPSLEQTHVSTAVKGSFGYLDPEYFRRQQLTEKSDVYSFGVVLFEVLCARPAINPALPRDQVNLAEWALTWYRKGELSKIIDPHIAGQIRPDSLEMFAEAAEKCLADYGVDRPSMGDVLWKLEFALQLQEKGDIVDGTSNRIPMKSFNASGFDDTDKPTSEMPPVQGR</sequence>
<dbReference type="PANTHER" id="PTHR47989">
    <property type="entry name" value="OS01G0750732 PROTEIN"/>
    <property type="match status" value="1"/>
</dbReference>
<dbReference type="CDD" id="cd14066">
    <property type="entry name" value="STKc_IRAK"/>
    <property type="match status" value="1"/>
</dbReference>
<name>A0ABC8Y3K9_9POAL</name>
<dbReference type="Pfam" id="PF07714">
    <property type="entry name" value="PK_Tyr_Ser-Thr"/>
    <property type="match status" value="1"/>
</dbReference>
<dbReference type="InterPro" id="IPR008271">
    <property type="entry name" value="Ser/Thr_kinase_AS"/>
</dbReference>
<evidence type="ECO:0000256" key="3">
    <source>
        <dbReference type="ARBA" id="ARBA00022679"/>
    </source>
</evidence>
<feature type="transmembrane region" description="Helical" evidence="14">
    <location>
        <begin position="519"/>
        <end position="541"/>
    </location>
</feature>
<dbReference type="SUPFAM" id="SSF56112">
    <property type="entry name" value="Protein kinase-like (PK-like)"/>
    <property type="match status" value="1"/>
</dbReference>
<dbReference type="GO" id="GO:0016020">
    <property type="term" value="C:membrane"/>
    <property type="evidence" value="ECO:0007669"/>
    <property type="project" value="UniProtKB-SubCell"/>
</dbReference>
<keyword evidence="4 14" id="KW-0812">Transmembrane</keyword>
<keyword evidence="9 14" id="KW-1133">Transmembrane helix</keyword>
<dbReference type="InterPro" id="IPR001245">
    <property type="entry name" value="Ser-Thr/Tyr_kinase_cat_dom"/>
</dbReference>
<keyword evidence="10 14" id="KW-0472">Membrane</keyword>
<comment type="subcellular location">
    <subcellularLocation>
        <location evidence="1">Membrane</location>
        <topology evidence="1">Single-pass membrane protein</topology>
    </subcellularLocation>
</comment>
<evidence type="ECO:0000256" key="8">
    <source>
        <dbReference type="ARBA" id="ARBA00022840"/>
    </source>
</evidence>